<protein>
    <submittedName>
        <fullName evidence="1">Uncharacterized protein</fullName>
    </submittedName>
</protein>
<evidence type="ECO:0000313" key="2">
    <source>
        <dbReference type="Proteomes" id="UP000823388"/>
    </source>
</evidence>
<name>A0A8T0UMA7_PANVG</name>
<dbReference type="EMBL" id="CM029042">
    <property type="protein sequence ID" value="KAG2621923.1"/>
    <property type="molecule type" value="Genomic_DNA"/>
</dbReference>
<accession>A0A8T0UMA7</accession>
<proteinExistence type="predicted"/>
<keyword evidence="2" id="KW-1185">Reference proteome</keyword>
<dbReference type="AlphaFoldDB" id="A0A8T0UMA7"/>
<dbReference type="Proteomes" id="UP000823388">
    <property type="component" value="Chromosome 3N"/>
</dbReference>
<reference evidence="1" key="1">
    <citation type="submission" date="2020-05" db="EMBL/GenBank/DDBJ databases">
        <title>WGS assembly of Panicum virgatum.</title>
        <authorList>
            <person name="Lovell J.T."/>
            <person name="Jenkins J."/>
            <person name="Shu S."/>
            <person name="Juenger T.E."/>
            <person name="Schmutz J."/>
        </authorList>
    </citation>
    <scope>NUCLEOTIDE SEQUENCE</scope>
    <source>
        <strain evidence="1">AP13</strain>
    </source>
</reference>
<gene>
    <name evidence="1" type="ORF">PVAP13_3NG297300</name>
</gene>
<sequence length="155" mass="16392">MAAAAALLRSVARKMALAPPVRPLLARGSGSGAGAGAGLGTPLIAAAEFQSLATHVPRHHRLLHTSPNSNPGGFTIEGISSILAKARPGMAYFTVFITVIYLYGYEGPNKNAMQAKLDASSREWPDLLHAVDKLQAENNELKIALLESSKKPRPN</sequence>
<organism evidence="1 2">
    <name type="scientific">Panicum virgatum</name>
    <name type="common">Blackwell switchgrass</name>
    <dbReference type="NCBI Taxonomy" id="38727"/>
    <lineage>
        <taxon>Eukaryota</taxon>
        <taxon>Viridiplantae</taxon>
        <taxon>Streptophyta</taxon>
        <taxon>Embryophyta</taxon>
        <taxon>Tracheophyta</taxon>
        <taxon>Spermatophyta</taxon>
        <taxon>Magnoliopsida</taxon>
        <taxon>Liliopsida</taxon>
        <taxon>Poales</taxon>
        <taxon>Poaceae</taxon>
        <taxon>PACMAD clade</taxon>
        <taxon>Panicoideae</taxon>
        <taxon>Panicodae</taxon>
        <taxon>Paniceae</taxon>
        <taxon>Panicinae</taxon>
        <taxon>Panicum</taxon>
        <taxon>Panicum sect. Hiantes</taxon>
    </lineage>
</organism>
<evidence type="ECO:0000313" key="1">
    <source>
        <dbReference type="EMBL" id="KAG2621923.1"/>
    </source>
</evidence>
<comment type="caution">
    <text evidence="1">The sequence shown here is derived from an EMBL/GenBank/DDBJ whole genome shotgun (WGS) entry which is preliminary data.</text>
</comment>